<accession>A0A2R6QEM1</accession>
<protein>
    <submittedName>
        <fullName evidence="1">Uncharacterized protein</fullName>
    </submittedName>
</protein>
<proteinExistence type="predicted"/>
<dbReference type="OrthoDB" id="4869960at2759"/>
<reference evidence="1 2" key="1">
    <citation type="submission" date="2018-02" db="EMBL/GenBank/DDBJ databases">
        <title>Genome sequence of the basidiomycete white-rot fungus Phlebia centrifuga.</title>
        <authorList>
            <person name="Granchi Z."/>
            <person name="Peng M."/>
            <person name="de Vries R.P."/>
            <person name="Hilden K."/>
            <person name="Makela M.R."/>
            <person name="Grigoriev I."/>
            <person name="Riley R."/>
        </authorList>
    </citation>
    <scope>NUCLEOTIDE SEQUENCE [LARGE SCALE GENOMIC DNA]</scope>
    <source>
        <strain evidence="1 2">FBCC195</strain>
    </source>
</reference>
<sequence>METIPANKWVREDPDKIGHESIINSTMMHPHLPFIATAGIERHVLLHSPTATTPCTDELTHTPTAVRELPEANFNDRRRMLRALIAEQADNELDQDRDTIALFDE</sequence>
<evidence type="ECO:0000313" key="2">
    <source>
        <dbReference type="Proteomes" id="UP000186601"/>
    </source>
</evidence>
<dbReference type="EMBL" id="MLYV02000360">
    <property type="protein sequence ID" value="PSS06592.1"/>
    <property type="molecule type" value="Genomic_DNA"/>
</dbReference>
<name>A0A2R6QEM1_9APHY</name>
<dbReference type="AlphaFoldDB" id="A0A2R6QEM1"/>
<organism evidence="1 2">
    <name type="scientific">Hermanssonia centrifuga</name>
    <dbReference type="NCBI Taxonomy" id="98765"/>
    <lineage>
        <taxon>Eukaryota</taxon>
        <taxon>Fungi</taxon>
        <taxon>Dikarya</taxon>
        <taxon>Basidiomycota</taxon>
        <taxon>Agaricomycotina</taxon>
        <taxon>Agaricomycetes</taxon>
        <taxon>Polyporales</taxon>
        <taxon>Meruliaceae</taxon>
        <taxon>Hermanssonia</taxon>
    </lineage>
</organism>
<dbReference type="Proteomes" id="UP000186601">
    <property type="component" value="Unassembled WGS sequence"/>
</dbReference>
<keyword evidence="2" id="KW-1185">Reference proteome</keyword>
<evidence type="ECO:0000313" key="1">
    <source>
        <dbReference type="EMBL" id="PSS06592.1"/>
    </source>
</evidence>
<comment type="caution">
    <text evidence="1">The sequence shown here is derived from an EMBL/GenBank/DDBJ whole genome shotgun (WGS) entry which is preliminary data.</text>
</comment>
<dbReference type="STRING" id="98765.A0A2R6QEM1"/>
<gene>
    <name evidence="1" type="ORF">PHLCEN_2v3650</name>
</gene>